<dbReference type="InterPro" id="IPR016092">
    <property type="entry name" value="ATAP"/>
</dbReference>
<sequence length="116" mass="12078">MSRPSEPGLLSLTADADGRLASLLDAQDLDPASAGLRIAVERGGCAGLSYRFDLVASPESDDVVDDRDGVNVFVDPAAVEYVDGAAIDHTRSAHGTGFRIENPNAGQQCGCGLSFR</sequence>
<dbReference type="GO" id="GO:0005506">
    <property type="term" value="F:iron ion binding"/>
    <property type="evidence" value="ECO:0007669"/>
    <property type="project" value="TreeGrafter"/>
</dbReference>
<reference evidence="3" key="1">
    <citation type="submission" date="2013-11" db="EMBL/GenBank/DDBJ databases">
        <authorList>
            <person name="Hoang H.T."/>
            <person name="Killian M.L."/>
            <person name="Madson D.M."/>
            <person name="Arruda P.H.E."/>
            <person name="Sun D."/>
            <person name="Schwartz K.J."/>
            <person name="Yoon K."/>
        </authorList>
    </citation>
    <scope>NUCLEOTIDE SEQUENCE [LARGE SCALE GENOMIC DNA]</scope>
    <source>
        <strain evidence="3">CDK2</strain>
    </source>
</reference>
<dbReference type="STRING" id="699431.SY89_01694"/>
<proteinExistence type="predicted"/>
<dbReference type="EMBL" id="LGUC01000001">
    <property type="protein sequence ID" value="KPN30953.1"/>
    <property type="molecule type" value="Genomic_DNA"/>
</dbReference>
<dbReference type="GO" id="GO:0051537">
    <property type="term" value="F:2 iron, 2 sulfur cluster binding"/>
    <property type="evidence" value="ECO:0007669"/>
    <property type="project" value="TreeGrafter"/>
</dbReference>
<dbReference type="PANTHER" id="PTHR43011:SF1">
    <property type="entry name" value="IRON-SULFUR CLUSTER ASSEMBLY 2 HOMOLOG, MITOCHONDRIAL"/>
    <property type="match status" value="1"/>
</dbReference>
<dbReference type="GO" id="GO:0016226">
    <property type="term" value="P:iron-sulfur cluster assembly"/>
    <property type="evidence" value="ECO:0007669"/>
    <property type="project" value="InterPro"/>
</dbReference>
<dbReference type="InterPro" id="IPR035903">
    <property type="entry name" value="HesB-like_dom_sf"/>
</dbReference>
<name>A0A0P7HBV5_9EURY</name>
<dbReference type="InterPro" id="IPR000361">
    <property type="entry name" value="ATAP_core_dom"/>
</dbReference>
<gene>
    <name evidence="2" type="ORF">SY89_01694</name>
</gene>
<evidence type="ECO:0000313" key="3">
    <source>
        <dbReference type="Proteomes" id="UP000050535"/>
    </source>
</evidence>
<dbReference type="SUPFAM" id="SSF89360">
    <property type="entry name" value="HesB-like domain"/>
    <property type="match status" value="1"/>
</dbReference>
<comment type="caution">
    <text evidence="2">The sequence shown here is derived from an EMBL/GenBank/DDBJ whole genome shotgun (WGS) entry which is preliminary data.</text>
</comment>
<keyword evidence="3" id="KW-1185">Reference proteome</keyword>
<dbReference type="OrthoDB" id="52656at2157"/>
<dbReference type="Gene3D" id="2.60.300.12">
    <property type="entry name" value="HesB-like domain"/>
    <property type="match status" value="1"/>
</dbReference>
<dbReference type="PANTHER" id="PTHR43011">
    <property type="entry name" value="IRON-SULFUR CLUSTER ASSEMBLY 2 HOMOLOG, MITOCHONDRIAL"/>
    <property type="match status" value="1"/>
</dbReference>
<evidence type="ECO:0000313" key="2">
    <source>
        <dbReference type="EMBL" id="KPN30953.1"/>
    </source>
</evidence>
<dbReference type="InterPro" id="IPR017870">
    <property type="entry name" value="FeS_cluster_insertion_CS"/>
</dbReference>
<dbReference type="Pfam" id="PF01521">
    <property type="entry name" value="Fe-S_biosyn"/>
    <property type="match status" value="1"/>
</dbReference>
<dbReference type="AlphaFoldDB" id="A0A0P7HBV5"/>
<evidence type="ECO:0000259" key="1">
    <source>
        <dbReference type="Pfam" id="PF01521"/>
    </source>
</evidence>
<protein>
    <submittedName>
        <fullName evidence="2">Iron-sulfur cluster insertion protein ErpA</fullName>
    </submittedName>
</protein>
<dbReference type="NCBIfam" id="TIGR00049">
    <property type="entry name" value="iron-sulfur cluster assembly accessory protein"/>
    <property type="match status" value="1"/>
</dbReference>
<feature type="domain" description="Core" evidence="1">
    <location>
        <begin position="10"/>
        <end position="112"/>
    </location>
</feature>
<accession>A0A0P7HBV5</accession>
<organism evidence="2 3">
    <name type="scientific">Halolamina pelagica</name>
    <dbReference type="NCBI Taxonomy" id="699431"/>
    <lineage>
        <taxon>Archaea</taxon>
        <taxon>Methanobacteriati</taxon>
        <taxon>Methanobacteriota</taxon>
        <taxon>Stenosarchaea group</taxon>
        <taxon>Halobacteria</taxon>
        <taxon>Halobacteriales</taxon>
        <taxon>Haloferacaceae</taxon>
    </lineage>
</organism>
<dbReference type="Proteomes" id="UP000050535">
    <property type="component" value="Unassembled WGS sequence"/>
</dbReference>
<dbReference type="GO" id="GO:0051539">
    <property type="term" value="F:4 iron, 4 sulfur cluster binding"/>
    <property type="evidence" value="ECO:0007669"/>
    <property type="project" value="TreeGrafter"/>
</dbReference>
<dbReference type="PROSITE" id="PS01152">
    <property type="entry name" value="HESB"/>
    <property type="match status" value="1"/>
</dbReference>
<dbReference type="RefSeq" id="WP_054583736.1">
    <property type="nucleotide sequence ID" value="NZ_LGUC01000001.1"/>
</dbReference>